<dbReference type="OrthoDB" id="1719357at2759"/>
<proteinExistence type="inferred from homology"/>
<keyword evidence="10 12" id="KW-0175">Coiled coil</keyword>
<evidence type="ECO:0000256" key="12">
    <source>
        <dbReference type="PROSITE-ProRule" id="PRU00290"/>
    </source>
</evidence>
<feature type="domain" description="Longin" evidence="14">
    <location>
        <begin position="6"/>
        <end position="128"/>
    </location>
</feature>
<comment type="similarity">
    <text evidence="3">Belongs to the synaptobrevin family.</text>
</comment>
<reference evidence="16 17" key="1">
    <citation type="submission" date="2014-02" db="EMBL/GenBank/DDBJ databases">
        <authorList>
            <person name="Sibley D."/>
            <person name="Venepally P."/>
            <person name="Karamycheva S."/>
            <person name="Hadjithomas M."/>
            <person name="Khan A."/>
            <person name="Brunk B."/>
            <person name="Roos D."/>
            <person name="Caler E."/>
            <person name="Lorenzi H."/>
        </authorList>
    </citation>
    <scope>NUCLEOTIDE SEQUENCE [LARGE SCALE GENOMIC DNA]</scope>
    <source>
        <strain evidence="16 17">GAB2-2007-GAL-DOM2</strain>
    </source>
</reference>
<evidence type="ECO:0000256" key="9">
    <source>
        <dbReference type="ARBA" id="ARBA00023034"/>
    </source>
</evidence>
<protein>
    <submittedName>
        <fullName evidence="16">Synaptobrevin family protein</fullName>
    </submittedName>
</protein>
<gene>
    <name evidence="16" type="ORF">TGDOM2_270070</name>
</gene>
<evidence type="ECO:0000256" key="6">
    <source>
        <dbReference type="ARBA" id="ARBA00022824"/>
    </source>
</evidence>
<evidence type="ECO:0000256" key="4">
    <source>
        <dbReference type="ARBA" id="ARBA00022448"/>
    </source>
</evidence>
<dbReference type="GO" id="GO:0006888">
    <property type="term" value="P:endoplasmic reticulum to Golgi vesicle-mediated transport"/>
    <property type="evidence" value="ECO:0007669"/>
    <property type="project" value="InterPro"/>
</dbReference>
<evidence type="ECO:0000256" key="7">
    <source>
        <dbReference type="ARBA" id="ARBA00022927"/>
    </source>
</evidence>
<evidence type="ECO:0000259" key="14">
    <source>
        <dbReference type="PROSITE" id="PS50859"/>
    </source>
</evidence>
<evidence type="ECO:0000313" key="17">
    <source>
        <dbReference type="Proteomes" id="UP000028837"/>
    </source>
</evidence>
<keyword evidence="8 13" id="KW-1133">Transmembrane helix</keyword>
<accession>A0A086KHD2</accession>
<organism evidence="16 17">
    <name type="scientific">Toxoplasma gondii GAB2-2007-GAL-DOM2</name>
    <dbReference type="NCBI Taxonomy" id="1130820"/>
    <lineage>
        <taxon>Eukaryota</taxon>
        <taxon>Sar</taxon>
        <taxon>Alveolata</taxon>
        <taxon>Apicomplexa</taxon>
        <taxon>Conoidasida</taxon>
        <taxon>Coccidia</taxon>
        <taxon>Eucoccidiorida</taxon>
        <taxon>Eimeriorina</taxon>
        <taxon>Sarcocystidae</taxon>
        <taxon>Toxoplasma</taxon>
    </lineage>
</organism>
<dbReference type="PANTHER" id="PTHR45837">
    <property type="entry name" value="VESICLE-TRAFFICKING PROTEIN SEC22B"/>
    <property type="match status" value="1"/>
</dbReference>
<dbReference type="Gene3D" id="3.30.450.50">
    <property type="entry name" value="Longin domain"/>
    <property type="match status" value="1"/>
</dbReference>
<evidence type="ECO:0000256" key="2">
    <source>
        <dbReference type="ARBA" id="ARBA00004394"/>
    </source>
</evidence>
<keyword evidence="6" id="KW-0256">Endoplasmic reticulum</keyword>
<evidence type="ECO:0000259" key="15">
    <source>
        <dbReference type="PROSITE" id="PS50892"/>
    </source>
</evidence>
<dbReference type="Pfam" id="PF13774">
    <property type="entry name" value="Longin"/>
    <property type="match status" value="1"/>
</dbReference>
<keyword evidence="7" id="KW-0653">Protein transport</keyword>
<keyword evidence="11 13" id="KW-0472">Membrane</keyword>
<evidence type="ECO:0000256" key="3">
    <source>
        <dbReference type="ARBA" id="ARBA00008025"/>
    </source>
</evidence>
<dbReference type="Gene3D" id="1.20.5.110">
    <property type="match status" value="1"/>
</dbReference>
<evidence type="ECO:0000256" key="10">
    <source>
        <dbReference type="ARBA" id="ARBA00023054"/>
    </source>
</evidence>
<evidence type="ECO:0000313" key="16">
    <source>
        <dbReference type="EMBL" id="KFG43800.1"/>
    </source>
</evidence>
<evidence type="ECO:0000256" key="5">
    <source>
        <dbReference type="ARBA" id="ARBA00022692"/>
    </source>
</evidence>
<comment type="subcellular location">
    <subcellularLocation>
        <location evidence="1">Endoplasmic reticulum membrane</location>
        <topology evidence="1">Single-pass type IV membrane protein</topology>
    </subcellularLocation>
    <subcellularLocation>
        <location evidence="2">Golgi apparatus membrane</location>
    </subcellularLocation>
</comment>
<dbReference type="VEuPathDB" id="ToxoDB:TGDOM2_270070"/>
<dbReference type="CDD" id="cd15866">
    <property type="entry name" value="R-SNARE_SEC22"/>
    <property type="match status" value="1"/>
</dbReference>
<keyword evidence="9" id="KW-0333">Golgi apparatus</keyword>
<name>A0A086KHD2_TOXGO</name>
<evidence type="ECO:0000256" key="13">
    <source>
        <dbReference type="SAM" id="Phobius"/>
    </source>
</evidence>
<evidence type="ECO:0000256" key="8">
    <source>
        <dbReference type="ARBA" id="ARBA00022989"/>
    </source>
</evidence>
<dbReference type="GO" id="GO:0005789">
    <property type="term" value="C:endoplasmic reticulum membrane"/>
    <property type="evidence" value="ECO:0007669"/>
    <property type="project" value="UniProtKB-SubCell"/>
</dbReference>
<dbReference type="SMART" id="SM01270">
    <property type="entry name" value="Longin"/>
    <property type="match status" value="1"/>
</dbReference>
<dbReference type="PROSITE" id="PS50892">
    <property type="entry name" value="V_SNARE"/>
    <property type="match status" value="1"/>
</dbReference>
<dbReference type="GO" id="GO:0005484">
    <property type="term" value="F:SNAP receptor activity"/>
    <property type="evidence" value="ECO:0007669"/>
    <property type="project" value="InterPro"/>
</dbReference>
<dbReference type="GO" id="GO:0015031">
    <property type="term" value="P:protein transport"/>
    <property type="evidence" value="ECO:0007669"/>
    <property type="project" value="UniProtKB-KW"/>
</dbReference>
<comment type="caution">
    <text evidence="16">The sequence shown here is derived from an EMBL/GenBank/DDBJ whole genome shotgun (WGS) entry which is preliminary data.</text>
</comment>
<dbReference type="EMBL" id="AHZU02000480">
    <property type="protein sequence ID" value="KFG43800.1"/>
    <property type="molecule type" value="Genomic_DNA"/>
</dbReference>
<dbReference type="AlphaFoldDB" id="A0A086KHD2"/>
<dbReference type="InterPro" id="IPR010908">
    <property type="entry name" value="Longin_dom"/>
</dbReference>
<dbReference type="InterPro" id="IPR044565">
    <property type="entry name" value="Sec22"/>
</dbReference>
<keyword evidence="5 13" id="KW-0812">Transmembrane</keyword>
<dbReference type="Pfam" id="PF00957">
    <property type="entry name" value="Synaptobrevin"/>
    <property type="match status" value="1"/>
</dbReference>
<dbReference type="Proteomes" id="UP000028837">
    <property type="component" value="Unassembled WGS sequence"/>
</dbReference>
<feature type="transmembrane region" description="Helical" evidence="13">
    <location>
        <begin position="205"/>
        <end position="224"/>
    </location>
</feature>
<evidence type="ECO:0000256" key="1">
    <source>
        <dbReference type="ARBA" id="ARBA00004163"/>
    </source>
</evidence>
<dbReference type="PROSITE" id="PS50859">
    <property type="entry name" value="LONGIN"/>
    <property type="match status" value="1"/>
</dbReference>
<evidence type="ECO:0000256" key="11">
    <source>
        <dbReference type="ARBA" id="ARBA00023136"/>
    </source>
</evidence>
<keyword evidence="4" id="KW-0813">Transport</keyword>
<sequence>MCDITFVSRASDGLLLAESWDDATANPQLHALKQQAKQVLKRIGHGPLRCSIDAGSYKYHYLVADGVAFMTVCGGSYPKKLAFSFLEDIQRAFQEELQTSFGTHAVDYRSIIETIEKPYYFVKFDRVIQRKKQDYRDPDSSRALNKLNESLTEVTGIMRRNIEDILQRGENLEDVGKKAGDLKDASAKFKGLAKALSFRAMLQQYAPLVMMCLFFAILIFWKLFL</sequence>
<feature type="domain" description="V-SNARE coiled-coil homology" evidence="15">
    <location>
        <begin position="143"/>
        <end position="203"/>
    </location>
</feature>
<dbReference type="GO" id="GO:0000139">
    <property type="term" value="C:Golgi membrane"/>
    <property type="evidence" value="ECO:0007669"/>
    <property type="project" value="UniProtKB-SubCell"/>
</dbReference>
<dbReference type="InterPro" id="IPR011012">
    <property type="entry name" value="Longin-like_dom_sf"/>
</dbReference>
<dbReference type="SUPFAM" id="SSF64356">
    <property type="entry name" value="SNARE-like"/>
    <property type="match status" value="1"/>
</dbReference>
<dbReference type="InterPro" id="IPR042855">
    <property type="entry name" value="V_SNARE_CC"/>
</dbReference>
<dbReference type="CDD" id="cd14824">
    <property type="entry name" value="Longin"/>
    <property type="match status" value="1"/>
</dbReference>
<dbReference type="GO" id="GO:0006890">
    <property type="term" value="P:retrograde vesicle-mediated transport, Golgi to endoplasmic reticulum"/>
    <property type="evidence" value="ECO:0007669"/>
    <property type="project" value="InterPro"/>
</dbReference>
<dbReference type="SUPFAM" id="SSF58038">
    <property type="entry name" value="SNARE fusion complex"/>
    <property type="match status" value="1"/>
</dbReference>